<name>A0ABQ9ISP8_9CUCU</name>
<proteinExistence type="predicted"/>
<sequence>MKWLVLLFSLAAVVYSIPVDSVSGGPALLRPVGVVYILDVISPPKGIQNFEDESSNFIPGSSNGYERHNYLLLRPFLSINEEDATTIEAKEESSEESESVEAHTVENREAVTLEVEEVVEAAAAEEDSEEEAVLEGVADLEGGGGKGGGFGGGGGKEGGFSGGLEGGNGGGSIGGGDDMEEEKEVGLVEAMEAEVDLVEVMEAEADLVVEAMEAVADKEVMEAVNMEVVVLQLQHRHQLKQLHLLDPVDTDHTEDRMEPSASFRLRKKNLNVNKKMYRNIEFYLKKFHNNVEFIFIQVHVLYHPTQPPSPSRTMIRRTTTDNKQWLTMNEERQAKTNI</sequence>
<keyword evidence="3" id="KW-1185">Reference proteome</keyword>
<dbReference type="EMBL" id="JAPWTJ010002808">
    <property type="protein sequence ID" value="KAJ8964364.1"/>
    <property type="molecule type" value="Genomic_DNA"/>
</dbReference>
<evidence type="ECO:0000256" key="1">
    <source>
        <dbReference type="SAM" id="SignalP"/>
    </source>
</evidence>
<evidence type="ECO:0000313" key="2">
    <source>
        <dbReference type="EMBL" id="KAJ8964364.1"/>
    </source>
</evidence>
<keyword evidence="1" id="KW-0732">Signal</keyword>
<dbReference type="Proteomes" id="UP001162164">
    <property type="component" value="Unassembled WGS sequence"/>
</dbReference>
<reference evidence="2" key="1">
    <citation type="journal article" date="2023" name="Insect Mol. Biol.">
        <title>Genome sequencing provides insights into the evolution of gene families encoding plant cell wall-degrading enzymes in longhorned beetles.</title>
        <authorList>
            <person name="Shin N.R."/>
            <person name="Okamura Y."/>
            <person name="Kirsch R."/>
            <person name="Pauchet Y."/>
        </authorList>
    </citation>
    <scope>NUCLEOTIDE SEQUENCE</scope>
    <source>
        <strain evidence="2">MMC_N1</strain>
    </source>
</reference>
<accession>A0ABQ9ISP8</accession>
<organism evidence="2 3">
    <name type="scientific">Molorchus minor</name>
    <dbReference type="NCBI Taxonomy" id="1323400"/>
    <lineage>
        <taxon>Eukaryota</taxon>
        <taxon>Metazoa</taxon>
        <taxon>Ecdysozoa</taxon>
        <taxon>Arthropoda</taxon>
        <taxon>Hexapoda</taxon>
        <taxon>Insecta</taxon>
        <taxon>Pterygota</taxon>
        <taxon>Neoptera</taxon>
        <taxon>Endopterygota</taxon>
        <taxon>Coleoptera</taxon>
        <taxon>Polyphaga</taxon>
        <taxon>Cucujiformia</taxon>
        <taxon>Chrysomeloidea</taxon>
        <taxon>Cerambycidae</taxon>
        <taxon>Lamiinae</taxon>
        <taxon>Monochamini</taxon>
        <taxon>Molorchus</taxon>
    </lineage>
</organism>
<protein>
    <submittedName>
        <fullName evidence="2">Uncharacterized protein</fullName>
    </submittedName>
</protein>
<evidence type="ECO:0000313" key="3">
    <source>
        <dbReference type="Proteomes" id="UP001162164"/>
    </source>
</evidence>
<feature type="signal peptide" evidence="1">
    <location>
        <begin position="1"/>
        <end position="16"/>
    </location>
</feature>
<gene>
    <name evidence="2" type="ORF">NQ317_019591</name>
</gene>
<comment type="caution">
    <text evidence="2">The sequence shown here is derived from an EMBL/GenBank/DDBJ whole genome shotgun (WGS) entry which is preliminary data.</text>
</comment>
<feature type="chain" id="PRO_5046810934" evidence="1">
    <location>
        <begin position="17"/>
        <end position="338"/>
    </location>
</feature>